<name>A0A917C0C8_9BACL</name>
<evidence type="ECO:0000256" key="3">
    <source>
        <dbReference type="ARBA" id="ARBA00022741"/>
    </source>
</evidence>
<evidence type="ECO:0000256" key="4">
    <source>
        <dbReference type="ARBA" id="ARBA00022840"/>
    </source>
</evidence>
<dbReference type="InterPro" id="IPR003439">
    <property type="entry name" value="ABC_transporter-like_ATP-bd"/>
</dbReference>
<dbReference type="PANTHER" id="PTHR43394:SF1">
    <property type="entry name" value="ATP-BINDING CASSETTE SUB-FAMILY B MEMBER 10, MITOCHONDRIAL"/>
    <property type="match status" value="1"/>
</dbReference>
<dbReference type="Pfam" id="PF00664">
    <property type="entry name" value="ABC_membrane"/>
    <property type="match status" value="1"/>
</dbReference>
<comment type="subcellular location">
    <subcellularLocation>
        <location evidence="1">Cell membrane</location>
        <topology evidence="1">Multi-pass membrane protein</topology>
    </subcellularLocation>
</comment>
<proteinExistence type="predicted"/>
<accession>A0A917C0C8</accession>
<dbReference type="InterPro" id="IPR017871">
    <property type="entry name" value="ABC_transporter-like_CS"/>
</dbReference>
<reference evidence="10" key="1">
    <citation type="journal article" date="2014" name="Int. J. Syst. Evol. Microbiol.">
        <title>Complete genome sequence of Corynebacterium casei LMG S-19264T (=DSM 44701T), isolated from a smear-ripened cheese.</title>
        <authorList>
            <consortium name="US DOE Joint Genome Institute (JGI-PGF)"/>
            <person name="Walter F."/>
            <person name="Albersmeier A."/>
            <person name="Kalinowski J."/>
            <person name="Ruckert C."/>
        </authorList>
    </citation>
    <scope>NUCLEOTIDE SEQUENCE</scope>
    <source>
        <strain evidence="10">CGMCC 1.16134</strain>
    </source>
</reference>
<protein>
    <submittedName>
        <fullName evidence="10">ABC transporter permease</fullName>
    </submittedName>
</protein>
<evidence type="ECO:0000259" key="9">
    <source>
        <dbReference type="PROSITE" id="PS50929"/>
    </source>
</evidence>
<dbReference type="Pfam" id="PF00005">
    <property type="entry name" value="ABC_tran"/>
    <property type="match status" value="1"/>
</dbReference>
<evidence type="ECO:0000256" key="6">
    <source>
        <dbReference type="ARBA" id="ARBA00023136"/>
    </source>
</evidence>
<evidence type="ECO:0000256" key="2">
    <source>
        <dbReference type="ARBA" id="ARBA00022692"/>
    </source>
</evidence>
<dbReference type="EMBL" id="BMKR01000002">
    <property type="protein sequence ID" value="GGF61917.1"/>
    <property type="molecule type" value="Genomic_DNA"/>
</dbReference>
<feature type="transmembrane region" description="Helical" evidence="7">
    <location>
        <begin position="51"/>
        <end position="71"/>
    </location>
</feature>
<dbReference type="InterPro" id="IPR027417">
    <property type="entry name" value="P-loop_NTPase"/>
</dbReference>
<dbReference type="SUPFAM" id="SSF90123">
    <property type="entry name" value="ABC transporter transmembrane region"/>
    <property type="match status" value="1"/>
</dbReference>
<feature type="transmembrane region" description="Helical" evidence="7">
    <location>
        <begin position="265"/>
        <end position="286"/>
    </location>
</feature>
<keyword evidence="5 7" id="KW-1133">Transmembrane helix</keyword>
<dbReference type="CDD" id="cd07346">
    <property type="entry name" value="ABC_6TM_exporters"/>
    <property type="match status" value="1"/>
</dbReference>
<dbReference type="AlphaFoldDB" id="A0A917C0C8"/>
<evidence type="ECO:0000313" key="10">
    <source>
        <dbReference type="EMBL" id="GGF61917.1"/>
    </source>
</evidence>
<dbReference type="GO" id="GO:0016887">
    <property type="term" value="F:ATP hydrolysis activity"/>
    <property type="evidence" value="ECO:0007669"/>
    <property type="project" value="InterPro"/>
</dbReference>
<evidence type="ECO:0000313" key="11">
    <source>
        <dbReference type="Proteomes" id="UP000637643"/>
    </source>
</evidence>
<dbReference type="PROSITE" id="PS50893">
    <property type="entry name" value="ABC_TRANSPORTER_2"/>
    <property type="match status" value="1"/>
</dbReference>
<dbReference type="SMART" id="SM00382">
    <property type="entry name" value="AAA"/>
    <property type="match status" value="1"/>
</dbReference>
<dbReference type="InterPro" id="IPR011527">
    <property type="entry name" value="ABC1_TM_dom"/>
</dbReference>
<keyword evidence="4" id="KW-0067">ATP-binding</keyword>
<dbReference type="PROSITE" id="PS50929">
    <property type="entry name" value="ABC_TM1F"/>
    <property type="match status" value="1"/>
</dbReference>
<dbReference type="GO" id="GO:0005524">
    <property type="term" value="F:ATP binding"/>
    <property type="evidence" value="ECO:0007669"/>
    <property type="project" value="UniProtKB-KW"/>
</dbReference>
<feature type="domain" description="ABC transporter" evidence="8">
    <location>
        <begin position="325"/>
        <end position="559"/>
    </location>
</feature>
<dbReference type="GO" id="GO:0015421">
    <property type="term" value="F:ABC-type oligopeptide transporter activity"/>
    <property type="evidence" value="ECO:0007669"/>
    <property type="project" value="TreeGrafter"/>
</dbReference>
<dbReference type="PANTHER" id="PTHR43394">
    <property type="entry name" value="ATP-DEPENDENT PERMEASE MDL1, MITOCHONDRIAL"/>
    <property type="match status" value="1"/>
</dbReference>
<dbReference type="GO" id="GO:0005886">
    <property type="term" value="C:plasma membrane"/>
    <property type="evidence" value="ECO:0007669"/>
    <property type="project" value="UniProtKB-SubCell"/>
</dbReference>
<evidence type="ECO:0000256" key="1">
    <source>
        <dbReference type="ARBA" id="ARBA00004651"/>
    </source>
</evidence>
<dbReference type="InterPro" id="IPR003593">
    <property type="entry name" value="AAA+_ATPase"/>
</dbReference>
<organism evidence="10 11">
    <name type="scientific">Paenibacillus albidus</name>
    <dbReference type="NCBI Taxonomy" id="2041023"/>
    <lineage>
        <taxon>Bacteria</taxon>
        <taxon>Bacillati</taxon>
        <taxon>Bacillota</taxon>
        <taxon>Bacilli</taxon>
        <taxon>Bacillales</taxon>
        <taxon>Paenibacillaceae</taxon>
        <taxon>Paenibacillus</taxon>
    </lineage>
</organism>
<feature type="domain" description="ABC transmembrane type-1" evidence="9">
    <location>
        <begin position="14"/>
        <end position="294"/>
    </location>
</feature>
<feature type="transmembrane region" description="Helical" evidence="7">
    <location>
        <begin position="12"/>
        <end position="31"/>
    </location>
</feature>
<dbReference type="InterPro" id="IPR039421">
    <property type="entry name" value="Type_1_exporter"/>
</dbReference>
<sequence>MKQAVRQHKLLLTVTLLFSIITSAAGVLIALVLQKVIDAALQGDLGLFREILLLSLVYLLLLGVFGFIYSLSSKALIRNLTISLRERVFRGVFRQNAEAFSASNTADYLSALTNDIKLLEDHYIQPMLQVLQNIVVFAASLVVLLYLSPLVTAILVGCMVLMFAIPSLFGKALQTKQSAVSSQMSIFTSRLKDLLSGYEVIKSYAMGRYAEQTFKEENHRAANIRFAADRMFALNESVSHTLAILTQFAVVFIAAYLIITGNLSAGSLVALVQLSGGFVGPVLVIMENLPKIQGIKPVLERIDLLAEVNNEPITEGLTPVFNNSLEARNLQFKYTQGKPVIKDISLSLEKGKKYALVGPSGCGKSTLVKLLTGYYDSFDGIIELDGTDLKRLDREQLQQMVSTIHQNVYMFDSDIRHNICLHEEFPDEMLDRALQTSGIHKFLQHTPNGLLSPVGENGLQLSGGQRQRIAVARALIRNKPLLVLDEGTSAIDMQTAYEIESRLLKLEELTLITITHNMNEELLGLYDQIIYMEDGIIAEMGSLKELLERGDKFRSFYTLEKEEVPAAG</sequence>
<dbReference type="Proteomes" id="UP000637643">
    <property type="component" value="Unassembled WGS sequence"/>
</dbReference>
<comment type="caution">
    <text evidence="10">The sequence shown here is derived from an EMBL/GenBank/DDBJ whole genome shotgun (WGS) entry which is preliminary data.</text>
</comment>
<keyword evidence="6 7" id="KW-0472">Membrane</keyword>
<evidence type="ECO:0000256" key="5">
    <source>
        <dbReference type="ARBA" id="ARBA00022989"/>
    </source>
</evidence>
<gene>
    <name evidence="10" type="ORF">GCM10010912_03840</name>
</gene>
<feature type="transmembrane region" description="Helical" evidence="7">
    <location>
        <begin position="240"/>
        <end position="259"/>
    </location>
</feature>
<feature type="transmembrane region" description="Helical" evidence="7">
    <location>
        <begin position="127"/>
        <end position="147"/>
    </location>
</feature>
<dbReference type="InterPro" id="IPR036640">
    <property type="entry name" value="ABC1_TM_sf"/>
</dbReference>
<evidence type="ECO:0000259" key="8">
    <source>
        <dbReference type="PROSITE" id="PS50893"/>
    </source>
</evidence>
<dbReference type="RefSeq" id="WP_189021931.1">
    <property type="nucleotide sequence ID" value="NZ_BMKR01000002.1"/>
</dbReference>
<dbReference type="PROSITE" id="PS00211">
    <property type="entry name" value="ABC_TRANSPORTER_1"/>
    <property type="match status" value="1"/>
</dbReference>
<reference evidence="10" key="2">
    <citation type="submission" date="2020-09" db="EMBL/GenBank/DDBJ databases">
        <authorList>
            <person name="Sun Q."/>
            <person name="Zhou Y."/>
        </authorList>
    </citation>
    <scope>NUCLEOTIDE SEQUENCE</scope>
    <source>
        <strain evidence="10">CGMCC 1.16134</strain>
    </source>
</reference>
<keyword evidence="3" id="KW-0547">Nucleotide-binding</keyword>
<dbReference type="Gene3D" id="1.20.1560.10">
    <property type="entry name" value="ABC transporter type 1, transmembrane domain"/>
    <property type="match status" value="1"/>
</dbReference>
<keyword evidence="11" id="KW-1185">Reference proteome</keyword>
<dbReference type="SUPFAM" id="SSF52540">
    <property type="entry name" value="P-loop containing nucleoside triphosphate hydrolases"/>
    <property type="match status" value="1"/>
</dbReference>
<keyword evidence="2 7" id="KW-0812">Transmembrane</keyword>
<evidence type="ECO:0000256" key="7">
    <source>
        <dbReference type="SAM" id="Phobius"/>
    </source>
</evidence>
<dbReference type="Gene3D" id="3.40.50.300">
    <property type="entry name" value="P-loop containing nucleotide triphosphate hydrolases"/>
    <property type="match status" value="1"/>
</dbReference>